<reference evidence="5" key="3">
    <citation type="submission" date="2023-02" db="EMBL/GenBank/DDBJ databases">
        <title>Genome sequence of Microbacterium liquefaciens B1075.</title>
        <authorList>
            <person name="Cao J."/>
            <person name="Li X."/>
        </authorList>
    </citation>
    <scope>NUCLEOTIDE SEQUENCE</scope>
    <source>
        <strain evidence="5">B1075</strain>
    </source>
</reference>
<dbReference type="EMBL" id="BJNQ01000004">
    <property type="protein sequence ID" value="GEC74857.1"/>
    <property type="molecule type" value="Genomic_DNA"/>
</dbReference>
<gene>
    <name evidence="4" type="ORF">F6W70_09915</name>
    <name evidence="3" type="ORF">MLI01_10020</name>
    <name evidence="5" type="ORF">PWF71_06870</name>
</gene>
<evidence type="ECO:0000256" key="1">
    <source>
        <dbReference type="SAM" id="MobiDB-lite"/>
    </source>
</evidence>
<reference evidence="4 7" key="2">
    <citation type="submission" date="2019-09" db="EMBL/GenBank/DDBJ databases">
        <title>Whole genome sequencing of Microbacterium maritypicum.</title>
        <authorList>
            <person name="Lenchi N."/>
        </authorList>
    </citation>
    <scope>NUCLEOTIDE SEQUENCE [LARGE SCALE GENOMIC DNA]</scope>
    <source>
        <strain evidence="4 7">DSM 12512</strain>
    </source>
</reference>
<reference evidence="3 6" key="1">
    <citation type="submission" date="2019-06" db="EMBL/GenBank/DDBJ databases">
        <title>Whole genome shotgun sequence of Microbacterium liquefaciens NBRC 15037.</title>
        <authorList>
            <person name="Hosoyama A."/>
            <person name="Uohara A."/>
            <person name="Ohji S."/>
            <person name="Ichikawa N."/>
        </authorList>
    </citation>
    <scope>NUCLEOTIDE SEQUENCE [LARGE SCALE GENOMIC DNA]</scope>
    <source>
        <strain evidence="3 6">NBRC 15037</strain>
    </source>
</reference>
<dbReference type="InterPro" id="IPR001845">
    <property type="entry name" value="HTH_ArsR_DNA-bd_dom"/>
</dbReference>
<feature type="domain" description="HTH arsR-type" evidence="2">
    <location>
        <begin position="13"/>
        <end position="123"/>
    </location>
</feature>
<dbReference type="CDD" id="cd00090">
    <property type="entry name" value="HTH_ARSR"/>
    <property type="match status" value="1"/>
</dbReference>
<evidence type="ECO:0000313" key="3">
    <source>
        <dbReference type="EMBL" id="GEC74857.1"/>
    </source>
</evidence>
<proteinExistence type="predicted"/>
<dbReference type="Proteomes" id="UP001214756">
    <property type="component" value="Chromosome"/>
</dbReference>
<dbReference type="InterPro" id="IPR011991">
    <property type="entry name" value="ArsR-like_HTH"/>
</dbReference>
<accession>A0A4Y4B7E7</accession>
<sequence>MTNETQVRTLDASALKALAHPLRVKIFDLLAARGPQTASSLAALVGETSGSTSYHLRALAAHDLIREVEGRGTARERWWERPKGRIDVPGPDEMTSPANRAAAQIVTSEFFRLRHETLMSYLNRPQSEVPEAWRDVGITITTHLDMTPEQAMSLREELESIVESAIERYRGQTGPDVRRVSLRTELFDLPTPQQATRGSSDDTVEES</sequence>
<evidence type="ECO:0000313" key="6">
    <source>
        <dbReference type="Proteomes" id="UP000317410"/>
    </source>
</evidence>
<dbReference type="EMBL" id="CP118606">
    <property type="protein sequence ID" value="WEF22390.1"/>
    <property type="molecule type" value="Genomic_DNA"/>
</dbReference>
<dbReference type="Pfam" id="PF12840">
    <property type="entry name" value="HTH_20"/>
    <property type="match status" value="1"/>
</dbReference>
<dbReference type="GO" id="GO:0003700">
    <property type="term" value="F:DNA-binding transcription factor activity"/>
    <property type="evidence" value="ECO:0007669"/>
    <property type="project" value="InterPro"/>
</dbReference>
<evidence type="ECO:0000313" key="5">
    <source>
        <dbReference type="EMBL" id="WEF22390.1"/>
    </source>
</evidence>
<dbReference type="InterPro" id="IPR036390">
    <property type="entry name" value="WH_DNA-bd_sf"/>
</dbReference>
<dbReference type="SMART" id="SM00418">
    <property type="entry name" value="HTH_ARSR"/>
    <property type="match status" value="1"/>
</dbReference>
<dbReference type="Gene3D" id="1.10.10.10">
    <property type="entry name" value="Winged helix-like DNA-binding domain superfamily/Winged helix DNA-binding domain"/>
    <property type="match status" value="1"/>
</dbReference>
<dbReference type="SUPFAM" id="SSF46785">
    <property type="entry name" value="Winged helix' DNA-binding domain"/>
    <property type="match status" value="1"/>
</dbReference>
<dbReference type="Proteomes" id="UP000317410">
    <property type="component" value="Unassembled WGS sequence"/>
</dbReference>
<evidence type="ECO:0000313" key="7">
    <source>
        <dbReference type="Proteomes" id="UP000436027"/>
    </source>
</evidence>
<dbReference type="AlphaFoldDB" id="A0A4Y4B7E7"/>
<dbReference type="GeneID" id="87015400"/>
<protein>
    <submittedName>
        <fullName evidence="5">Helix-turn-helix domain-containing protein</fullName>
    </submittedName>
    <submittedName>
        <fullName evidence="3 4">Transcriptional regulator</fullName>
    </submittedName>
</protein>
<evidence type="ECO:0000313" key="4">
    <source>
        <dbReference type="EMBL" id="KAB1887667.1"/>
    </source>
</evidence>
<dbReference type="EMBL" id="WAAQ01000001">
    <property type="protein sequence ID" value="KAB1887667.1"/>
    <property type="molecule type" value="Genomic_DNA"/>
</dbReference>
<dbReference type="Proteomes" id="UP000436027">
    <property type="component" value="Unassembled WGS sequence"/>
</dbReference>
<dbReference type="RefSeq" id="WP_055872371.1">
    <property type="nucleotide sequence ID" value="NZ_BAAAIN010000002.1"/>
</dbReference>
<organism evidence="3 6">
    <name type="scientific">Microbacterium maritypicum</name>
    <name type="common">Microbacterium liquefaciens</name>
    <dbReference type="NCBI Taxonomy" id="33918"/>
    <lineage>
        <taxon>Bacteria</taxon>
        <taxon>Bacillati</taxon>
        <taxon>Actinomycetota</taxon>
        <taxon>Actinomycetes</taxon>
        <taxon>Micrococcales</taxon>
        <taxon>Microbacteriaceae</taxon>
        <taxon>Microbacterium</taxon>
    </lineage>
</organism>
<evidence type="ECO:0000259" key="2">
    <source>
        <dbReference type="SMART" id="SM00418"/>
    </source>
</evidence>
<name>A0A4Y4B7E7_MICMQ</name>
<dbReference type="InterPro" id="IPR036388">
    <property type="entry name" value="WH-like_DNA-bd_sf"/>
</dbReference>
<feature type="region of interest" description="Disordered" evidence="1">
    <location>
        <begin position="188"/>
        <end position="207"/>
    </location>
</feature>